<dbReference type="InterPro" id="IPR024467">
    <property type="entry name" value="Xre/MbcA/ParS-like_toxin-bd"/>
</dbReference>
<reference evidence="3 4" key="1">
    <citation type="submission" date="2013-10" db="EMBL/GenBank/DDBJ databases">
        <title>Salinisphaera halophila YIM 95161 Genome Sequencing.</title>
        <authorList>
            <person name="Lai Q."/>
            <person name="Li C."/>
            <person name="Shao Z."/>
        </authorList>
    </citation>
    <scope>NUCLEOTIDE SEQUENCE [LARGE SCALE GENOMIC DNA]</scope>
    <source>
        <strain evidence="3 4">YIM 95161</strain>
    </source>
</reference>
<dbReference type="Pfam" id="PF20432">
    <property type="entry name" value="Xre-like-HTH"/>
    <property type="match status" value="1"/>
</dbReference>
<protein>
    <submittedName>
        <fullName evidence="3">Uncharacterized protein</fullName>
    </submittedName>
</protein>
<dbReference type="Proteomes" id="UP000285123">
    <property type="component" value="Unassembled WGS sequence"/>
</dbReference>
<sequence length="141" mass="15876">MAPQTAERLNLRPDIHDAQLRQRMSPGALRTWFAIATQWGLTDIQAARLLGTPTSTYRRWKRKPDVTLDVGQIERLSLLLGIYKSLEMLLPRADAADAWIKRANANPLFGGARPLDRMLAGHTEDLAVVRRHLDAERGGWA</sequence>
<dbReference type="AlphaFoldDB" id="A0A423PFF6"/>
<dbReference type="InterPro" id="IPR046847">
    <property type="entry name" value="Xre-like_HTH"/>
</dbReference>
<gene>
    <name evidence="3" type="ORF">SAHL_15875</name>
</gene>
<dbReference type="RefSeq" id="WP_221178002.1">
    <property type="nucleotide sequence ID" value="NZ_AYKF01000130.1"/>
</dbReference>
<feature type="domain" description="Antitoxin Xre-like helix-turn-helix" evidence="2">
    <location>
        <begin position="28"/>
        <end position="81"/>
    </location>
</feature>
<accession>A0A423PFF6</accession>
<evidence type="ECO:0000259" key="1">
    <source>
        <dbReference type="Pfam" id="PF09722"/>
    </source>
</evidence>
<evidence type="ECO:0000313" key="4">
    <source>
        <dbReference type="Proteomes" id="UP000285123"/>
    </source>
</evidence>
<dbReference type="Pfam" id="PF09722">
    <property type="entry name" value="Xre_MbcA_ParS_C"/>
    <property type="match status" value="1"/>
</dbReference>
<comment type="caution">
    <text evidence="3">The sequence shown here is derived from an EMBL/GenBank/DDBJ whole genome shotgun (WGS) entry which is preliminary data.</text>
</comment>
<dbReference type="GO" id="GO:0003677">
    <property type="term" value="F:DNA binding"/>
    <property type="evidence" value="ECO:0007669"/>
    <property type="project" value="InterPro"/>
</dbReference>
<proteinExistence type="predicted"/>
<organism evidence="3 4">
    <name type="scientific">Salinisphaera orenii YIM 95161</name>
    <dbReference type="NCBI Taxonomy" id="1051139"/>
    <lineage>
        <taxon>Bacteria</taxon>
        <taxon>Pseudomonadati</taxon>
        <taxon>Pseudomonadota</taxon>
        <taxon>Gammaproteobacteria</taxon>
        <taxon>Salinisphaerales</taxon>
        <taxon>Salinisphaeraceae</taxon>
        <taxon>Salinisphaera</taxon>
    </lineage>
</organism>
<dbReference type="EMBL" id="AYKF01000130">
    <property type="protein sequence ID" value="ROO24322.1"/>
    <property type="molecule type" value="Genomic_DNA"/>
</dbReference>
<name>A0A423PFF6_9GAMM</name>
<evidence type="ECO:0000313" key="3">
    <source>
        <dbReference type="EMBL" id="ROO24322.1"/>
    </source>
</evidence>
<feature type="domain" description="Antitoxin Xre/MbcA/ParS-like toxin-binding" evidence="1">
    <location>
        <begin position="86"/>
        <end position="139"/>
    </location>
</feature>
<evidence type="ECO:0000259" key="2">
    <source>
        <dbReference type="Pfam" id="PF20432"/>
    </source>
</evidence>